<reference evidence="1" key="1">
    <citation type="submission" date="2018-05" db="EMBL/GenBank/DDBJ databases">
        <authorList>
            <person name="Lanie J.A."/>
            <person name="Ng W.-L."/>
            <person name="Kazmierczak K.M."/>
            <person name="Andrzejewski T.M."/>
            <person name="Davidsen T.M."/>
            <person name="Wayne K.J."/>
            <person name="Tettelin H."/>
            <person name="Glass J.I."/>
            <person name="Rusch D."/>
            <person name="Podicherti R."/>
            <person name="Tsui H.-C.T."/>
            <person name="Winkler M.E."/>
        </authorList>
    </citation>
    <scope>NUCLEOTIDE SEQUENCE</scope>
</reference>
<gene>
    <name evidence="1" type="ORF">METZ01_LOCUS439303</name>
</gene>
<proteinExistence type="predicted"/>
<sequence>MEDIRSSRVGEICFSISVSRGEHSTIIASLFFNTEILKGIQPTPILWEHCIVYSKTNNQDMSLMRRGR</sequence>
<accession>A0A382YU37</accession>
<protein>
    <submittedName>
        <fullName evidence="1">Uncharacterized protein</fullName>
    </submittedName>
</protein>
<dbReference type="EMBL" id="UINC01178346">
    <property type="protein sequence ID" value="SVD86449.1"/>
    <property type="molecule type" value="Genomic_DNA"/>
</dbReference>
<organism evidence="1">
    <name type="scientific">marine metagenome</name>
    <dbReference type="NCBI Taxonomy" id="408172"/>
    <lineage>
        <taxon>unclassified sequences</taxon>
        <taxon>metagenomes</taxon>
        <taxon>ecological metagenomes</taxon>
    </lineage>
</organism>
<dbReference type="AlphaFoldDB" id="A0A382YU37"/>
<evidence type="ECO:0000313" key="1">
    <source>
        <dbReference type="EMBL" id="SVD86449.1"/>
    </source>
</evidence>
<name>A0A382YU37_9ZZZZ</name>